<feature type="transmembrane region" description="Helical" evidence="2">
    <location>
        <begin position="99"/>
        <end position="121"/>
    </location>
</feature>
<gene>
    <name evidence="3" type="ORF">IEZ26_10735</name>
</gene>
<feature type="transmembrane region" description="Helical" evidence="2">
    <location>
        <begin position="69"/>
        <end position="87"/>
    </location>
</feature>
<dbReference type="EMBL" id="JACXYZ010000001">
    <property type="protein sequence ID" value="MBD3925098.1"/>
    <property type="molecule type" value="Genomic_DNA"/>
</dbReference>
<keyword evidence="2" id="KW-1133">Transmembrane helix</keyword>
<dbReference type="Pfam" id="PF11222">
    <property type="entry name" value="DUF3017"/>
    <property type="match status" value="1"/>
</dbReference>
<protein>
    <submittedName>
        <fullName evidence="3">DUF3017 domain-containing protein</fullName>
    </submittedName>
</protein>
<evidence type="ECO:0000256" key="2">
    <source>
        <dbReference type="SAM" id="Phobius"/>
    </source>
</evidence>
<proteinExistence type="predicted"/>
<evidence type="ECO:0000256" key="1">
    <source>
        <dbReference type="SAM" id="MobiDB-lite"/>
    </source>
</evidence>
<evidence type="ECO:0000313" key="3">
    <source>
        <dbReference type="EMBL" id="MBD3925098.1"/>
    </source>
</evidence>
<name>A0ABR8NAE9_9ACTN</name>
<keyword evidence="2" id="KW-0472">Membrane</keyword>
<reference evidence="3 4" key="1">
    <citation type="submission" date="2020-09" db="EMBL/GenBank/DDBJ databases">
        <title>novel species in genus Nocardioides.</title>
        <authorList>
            <person name="Zhang G."/>
        </authorList>
    </citation>
    <scope>NUCLEOTIDE SEQUENCE [LARGE SCALE GENOMIC DNA]</scope>
    <source>
        <strain evidence="3 4">KCTC 39551</strain>
    </source>
</reference>
<feature type="compositionally biased region" description="Pro residues" evidence="1">
    <location>
        <begin position="10"/>
        <end position="27"/>
    </location>
</feature>
<accession>A0ABR8NAE9</accession>
<comment type="caution">
    <text evidence="3">The sequence shown here is derived from an EMBL/GenBank/DDBJ whole genome shotgun (WGS) entry which is preliminary data.</text>
</comment>
<feature type="transmembrane region" description="Helical" evidence="2">
    <location>
        <begin position="45"/>
        <end position="63"/>
    </location>
</feature>
<keyword evidence="2" id="KW-0812">Transmembrane</keyword>
<organism evidence="3 4">
    <name type="scientific">Nocardioides cavernae</name>
    <dbReference type="NCBI Taxonomy" id="1921566"/>
    <lineage>
        <taxon>Bacteria</taxon>
        <taxon>Bacillati</taxon>
        <taxon>Actinomycetota</taxon>
        <taxon>Actinomycetes</taxon>
        <taxon>Propionibacteriales</taxon>
        <taxon>Nocardioidaceae</taxon>
        <taxon>Nocardioides</taxon>
    </lineage>
</organism>
<sequence>MAEPDRPDPPVEPPEPPESVPPVSAEPPPEDPDEPRRYPSTIGGAFYLLVLGVVAVAMVVVALDEWRSGVRLMGGALIFAAAVRLVLRRRDAGMLAVRHKVLDAAILIVLGGSLIFLAGSIPDQPGGF</sequence>
<feature type="region of interest" description="Disordered" evidence="1">
    <location>
        <begin position="1"/>
        <end position="38"/>
    </location>
</feature>
<evidence type="ECO:0000313" key="4">
    <source>
        <dbReference type="Proteomes" id="UP000618818"/>
    </source>
</evidence>
<dbReference type="RefSeq" id="WP_191194795.1">
    <property type="nucleotide sequence ID" value="NZ_JACXYZ010000001.1"/>
</dbReference>
<dbReference type="Proteomes" id="UP000618818">
    <property type="component" value="Unassembled WGS sequence"/>
</dbReference>
<keyword evidence="4" id="KW-1185">Reference proteome</keyword>
<dbReference type="InterPro" id="IPR021385">
    <property type="entry name" value="DUF3017"/>
</dbReference>